<dbReference type="GO" id="GO:0005925">
    <property type="term" value="C:focal adhesion"/>
    <property type="evidence" value="ECO:0007669"/>
    <property type="project" value="TreeGrafter"/>
</dbReference>
<feature type="disulfide bond" evidence="17">
    <location>
        <begin position="630"/>
        <end position="643"/>
    </location>
</feature>
<gene>
    <name evidence="24" type="primary">CSON013368</name>
</gene>
<dbReference type="EMBL" id="UFQT01000673">
    <property type="protein sequence ID" value="SSX26383.1"/>
    <property type="molecule type" value="Genomic_DNA"/>
</dbReference>
<evidence type="ECO:0000259" key="23">
    <source>
        <dbReference type="SMART" id="SM01242"/>
    </source>
</evidence>
<dbReference type="SUPFAM" id="SSF69687">
    <property type="entry name" value="Integrin beta tail domain"/>
    <property type="match status" value="1"/>
</dbReference>
<dbReference type="InterPro" id="IPR012896">
    <property type="entry name" value="Integrin_bsu_tail"/>
</dbReference>
<dbReference type="Gene3D" id="2.10.25.10">
    <property type="entry name" value="Laminin"/>
    <property type="match status" value="4"/>
</dbReference>
<dbReference type="SUPFAM" id="SSF57196">
    <property type="entry name" value="EGF/Laminin"/>
    <property type="match status" value="1"/>
</dbReference>
<feature type="disulfide bond" evidence="17">
    <location>
        <begin position="402"/>
        <end position="414"/>
    </location>
</feature>
<comment type="subcellular location">
    <subcellularLocation>
        <location evidence="1 18">Cell membrane</location>
        <topology evidence="1 18">Single-pass type I membrane protein</topology>
    </subcellularLocation>
</comment>
<evidence type="ECO:0000256" key="4">
    <source>
        <dbReference type="ARBA" id="ARBA00022536"/>
    </source>
</evidence>
<dbReference type="InterPro" id="IPR057073">
    <property type="entry name" value="EGF_integrin_2"/>
</dbReference>
<dbReference type="SUPFAM" id="SSF69179">
    <property type="entry name" value="Integrin domains"/>
    <property type="match status" value="1"/>
</dbReference>
<evidence type="ECO:0000256" key="12">
    <source>
        <dbReference type="ARBA" id="ARBA00022989"/>
    </source>
</evidence>
<feature type="disulfide bond" evidence="17">
    <location>
        <begin position="464"/>
        <end position="468"/>
    </location>
</feature>
<feature type="domain" description="Integrin beta subunit tail" evidence="23">
    <location>
        <begin position="653"/>
        <end position="741"/>
    </location>
</feature>
<feature type="disulfide bond" evidence="17">
    <location>
        <begin position="46"/>
        <end position="61"/>
    </location>
</feature>
<evidence type="ECO:0000256" key="19">
    <source>
        <dbReference type="SAM" id="Phobius"/>
    </source>
</evidence>
<dbReference type="InterPro" id="IPR014836">
    <property type="entry name" value="Integrin_bsu_cyt_dom"/>
</dbReference>
<dbReference type="InterPro" id="IPR036465">
    <property type="entry name" value="vWFA_dom_sf"/>
</dbReference>
<dbReference type="AlphaFoldDB" id="A0A336KMF2"/>
<feature type="disulfide bond" evidence="17">
    <location>
        <begin position="590"/>
        <end position="599"/>
    </location>
</feature>
<evidence type="ECO:0000256" key="5">
    <source>
        <dbReference type="ARBA" id="ARBA00022692"/>
    </source>
</evidence>
<keyword evidence="5 18" id="KW-0812">Transmembrane</keyword>
<dbReference type="GO" id="GO:0008305">
    <property type="term" value="C:integrin complex"/>
    <property type="evidence" value="ECO:0007669"/>
    <property type="project" value="TreeGrafter"/>
</dbReference>
<keyword evidence="8" id="KW-0677">Repeat</keyword>
<feature type="disulfide bond" evidence="17">
    <location>
        <begin position="434"/>
        <end position="704"/>
    </location>
</feature>
<dbReference type="Gene3D" id="3.40.50.410">
    <property type="entry name" value="von Willebrand factor, type A domain"/>
    <property type="match status" value="1"/>
</dbReference>
<dbReference type="SMART" id="SM00187">
    <property type="entry name" value="INB"/>
    <property type="match status" value="1"/>
</dbReference>
<feature type="disulfide bond" evidence="17">
    <location>
        <begin position="538"/>
        <end position="543"/>
    </location>
</feature>
<feature type="disulfide bond" evidence="17">
    <location>
        <begin position="681"/>
        <end position="712"/>
    </location>
</feature>
<evidence type="ECO:0000256" key="10">
    <source>
        <dbReference type="ARBA" id="ARBA00022842"/>
    </source>
</evidence>
<dbReference type="SUPFAM" id="SSF53300">
    <property type="entry name" value="vWA-like"/>
    <property type="match status" value="1"/>
</dbReference>
<dbReference type="PANTHER" id="PTHR10082:SF60">
    <property type="entry name" value="INTEGRIN BETA-PS"/>
    <property type="match status" value="1"/>
</dbReference>
<feature type="disulfide bond" evidence="17">
    <location>
        <begin position="34"/>
        <end position="43"/>
    </location>
</feature>
<dbReference type="InterPro" id="IPR032695">
    <property type="entry name" value="Integrin_dom_sf"/>
</dbReference>
<dbReference type="InterPro" id="IPR015812">
    <property type="entry name" value="Integrin_bsu"/>
</dbReference>
<dbReference type="PIRSF" id="PIRSF002512">
    <property type="entry name" value="Integrin_B"/>
    <property type="match status" value="1"/>
</dbReference>
<feature type="domain" description="Integrin beta subunit cytoplasmic" evidence="22">
    <location>
        <begin position="765"/>
        <end position="811"/>
    </location>
</feature>
<dbReference type="GO" id="GO:0009986">
    <property type="term" value="C:cell surface"/>
    <property type="evidence" value="ECO:0007669"/>
    <property type="project" value="TreeGrafter"/>
</dbReference>
<proteinExistence type="inferred from homology"/>
<keyword evidence="10" id="KW-0460">Magnesium</keyword>
<evidence type="ECO:0000256" key="2">
    <source>
        <dbReference type="ARBA" id="ARBA00007449"/>
    </source>
</evidence>
<sequence>MTQITLKSFFLICISLQLIMSQSPSDSCSSQNTCQDCIQSKECAWCSKPSLDQNSNDNSRCFSSLLIGSNLIDCEIKYIVNPQNEKNVLIEKPLTKIDRPILRAGGVGGSEIVQITPQRVSLKLRLNKPQRINLSYSRAQDYPVDLYYLMDLSKSMADDKDKLSSLGNLLADTMKNITKDFRLGFGSFVDKPLMPYTSIAPERLQNPCIGNDDCASPYGFINHMTLDVNTDRFSKEVKQAKISGNIDTPEGGFDALMQAIVCEKEIGWRTQARRLILFSTDAGFHYAGDGKLAGVIEPNDGICHMQNNMYTHSKLQDYPSVAQINKIVKKNSINLIFAVTADQEKVYDKLASRIEGSSSSKLESDSSNIVDIIRDGYNNLSSIVEIRDDAKNFLTVKYFSKCLEGQTLNETNKCTDLKVGVPVDFEVEIKALFCPQSPSDWKQTVKIYPVGVDEALILDIELICNCPCENPGDPNYEVNSLKCNGNGIYKCGICDCNKGFYGRKCECSNRDSSNPLLTETACRPDNTSLVDCNGRGNCICGICECNARPNPDERISGKYCECDNFSCERHNGLICSGSDHGTCRCGTCDCAAGWIGSACECSTSTDTCRAPGDTKLCSGHGECECGECKCETTDEGRYSGKYCNNCPTCPGRCQEFKDCVQCKLYQTGQLSKEPDFCDKNCVQIASINVTEKVELSDDIYDHLCTMYDENNCRFQFVYNDRVENEIVVRAQKEPDCPAKIFTLGVILSIIAAILLIGLGTLLLWKLITTIHDRREYARFLEESKKARWNAGENPIYRQATTTVKNPTFAAT</sequence>
<feature type="disulfide bond" evidence="17">
    <location>
        <begin position="562"/>
        <end position="567"/>
    </location>
</feature>
<dbReference type="PROSITE" id="PS00243">
    <property type="entry name" value="I_EGF_1"/>
    <property type="match status" value="2"/>
</dbReference>
<feature type="disulfide bond" evidence="17">
    <location>
        <begin position="496"/>
        <end position="505"/>
    </location>
</feature>
<dbReference type="PROSITE" id="PS52047">
    <property type="entry name" value="I_EGF_2"/>
    <property type="match status" value="1"/>
</dbReference>
<feature type="disulfide bond" evidence="17">
    <location>
        <begin position="601"/>
        <end position="608"/>
    </location>
</feature>
<feature type="chain" id="PRO_5033342724" description="Integrin beta" evidence="20">
    <location>
        <begin position="22"/>
        <end position="811"/>
    </location>
</feature>
<dbReference type="Pfam" id="PF23105">
    <property type="entry name" value="EGF_integrin"/>
    <property type="match status" value="2"/>
</dbReference>
<dbReference type="Pfam" id="PF07965">
    <property type="entry name" value="Integrin_B_tail"/>
    <property type="match status" value="1"/>
</dbReference>
<dbReference type="GO" id="GO:0030334">
    <property type="term" value="P:regulation of cell migration"/>
    <property type="evidence" value="ECO:0007669"/>
    <property type="project" value="UniProtKB-ARBA"/>
</dbReference>
<evidence type="ECO:0000256" key="8">
    <source>
        <dbReference type="ARBA" id="ARBA00022737"/>
    </source>
</evidence>
<dbReference type="PANTHER" id="PTHR10082">
    <property type="entry name" value="INTEGRIN BETA SUBUNIT"/>
    <property type="match status" value="1"/>
</dbReference>
<dbReference type="Gene3D" id="2.60.40.1510">
    <property type="entry name" value="ntegrin, alpha v. Chain A, domain 3"/>
    <property type="match status" value="1"/>
</dbReference>
<evidence type="ECO:0000256" key="17">
    <source>
        <dbReference type="PIRSR" id="PIRSR002512-1"/>
    </source>
</evidence>
<dbReference type="Pfam" id="PF00362">
    <property type="entry name" value="Integrin_beta"/>
    <property type="match status" value="1"/>
</dbReference>
<dbReference type="Pfam" id="PF08725">
    <property type="entry name" value="Integrin_b_cyt"/>
    <property type="match status" value="1"/>
</dbReference>
<feature type="disulfide bond" evidence="17">
    <location>
        <begin position="623"/>
        <end position="628"/>
    </location>
</feature>
<dbReference type="VEuPathDB" id="VectorBase:CSON013368"/>
<feature type="disulfide bond" evidence="17">
    <location>
        <begin position="262"/>
        <end position="303"/>
    </location>
</feature>
<evidence type="ECO:0000256" key="9">
    <source>
        <dbReference type="ARBA" id="ARBA00022837"/>
    </source>
</evidence>
<feature type="disulfide bond" evidence="17">
    <location>
        <begin position="646"/>
        <end position="649"/>
    </location>
</feature>
<dbReference type="EMBL" id="UFQS01000673">
    <property type="protein sequence ID" value="SSX06026.1"/>
    <property type="molecule type" value="Genomic_DNA"/>
</dbReference>
<comment type="similarity">
    <text evidence="2 18">Belongs to the integrin beta chain family.</text>
</comment>
<keyword evidence="6" id="KW-0479">Metal-binding</keyword>
<dbReference type="FunFam" id="3.40.50.410:FF:000002">
    <property type="entry name" value="Integrin beta"/>
    <property type="match status" value="1"/>
</dbReference>
<feature type="disulfide bond" evidence="17">
    <location>
        <begin position="491"/>
        <end position="532"/>
    </location>
</feature>
<dbReference type="InterPro" id="IPR040622">
    <property type="entry name" value="EGF_integrin_1"/>
</dbReference>
<evidence type="ECO:0000256" key="20">
    <source>
        <dbReference type="SAM" id="SignalP"/>
    </source>
</evidence>
<feature type="disulfide bond" evidence="17">
    <location>
        <begin position="507"/>
        <end position="522"/>
    </location>
</feature>
<accession>A0A336KMF2</accession>
<evidence type="ECO:0000256" key="14">
    <source>
        <dbReference type="ARBA" id="ARBA00023136"/>
    </source>
</evidence>
<feature type="domain" description="Integrin beta subunit VWA" evidence="21">
    <location>
        <begin position="33"/>
        <end position="466"/>
    </location>
</feature>
<evidence type="ECO:0000256" key="1">
    <source>
        <dbReference type="ARBA" id="ARBA00004251"/>
    </source>
</evidence>
<dbReference type="InterPro" id="IPR057243">
    <property type="entry name" value="Integrin_I-EGF_CS"/>
</dbReference>
<feature type="disulfide bond" evidence="17">
    <location>
        <begin position="37"/>
        <end position="74"/>
    </location>
</feature>
<dbReference type="FunFam" id="2.10.25.10:FF:000155">
    <property type="entry name" value="Integrin beta"/>
    <property type="match status" value="1"/>
</dbReference>
<dbReference type="GO" id="GO:0016477">
    <property type="term" value="P:cell migration"/>
    <property type="evidence" value="ECO:0007669"/>
    <property type="project" value="TreeGrafter"/>
</dbReference>
<feature type="signal peptide" evidence="20">
    <location>
        <begin position="1"/>
        <end position="21"/>
    </location>
</feature>
<keyword evidence="11 18" id="KW-0130">Cell adhesion</keyword>
<feature type="disulfide bond" evidence="17">
    <location>
        <begin position="653"/>
        <end position="662"/>
    </location>
</feature>
<keyword evidence="4" id="KW-0245">EGF-like domain</keyword>
<feature type="disulfide bond" evidence="17">
    <location>
        <begin position="545"/>
        <end position="560"/>
    </location>
</feature>
<evidence type="ECO:0000259" key="21">
    <source>
        <dbReference type="SMART" id="SM00187"/>
    </source>
</evidence>
<evidence type="ECO:0000256" key="18">
    <source>
        <dbReference type="RuleBase" id="RU000633"/>
    </source>
</evidence>
<dbReference type="PRINTS" id="PR01186">
    <property type="entry name" value="INTEGRINB"/>
</dbReference>
<keyword evidence="14 19" id="KW-0472">Membrane</keyword>
<dbReference type="FunFam" id="2.10.25.10:FF:000075">
    <property type="entry name" value="Integrin beta"/>
    <property type="match status" value="1"/>
</dbReference>
<dbReference type="GO" id="GO:0051094">
    <property type="term" value="P:positive regulation of developmental process"/>
    <property type="evidence" value="ECO:0007669"/>
    <property type="project" value="UniProtKB-ARBA"/>
</dbReference>
<evidence type="ECO:0000256" key="16">
    <source>
        <dbReference type="ARBA" id="ARBA00023180"/>
    </source>
</evidence>
<reference evidence="24" key="1">
    <citation type="submission" date="2018-04" db="EMBL/GenBank/DDBJ databases">
        <authorList>
            <person name="Go L.Y."/>
            <person name="Mitchell J.A."/>
        </authorList>
    </citation>
    <scope>NUCLEOTIDE SEQUENCE</scope>
    <source>
        <tissue evidence="24">Whole organism</tissue>
    </source>
</reference>
<protein>
    <recommendedName>
        <fullName evidence="18">Integrin beta</fullName>
    </recommendedName>
</protein>
<dbReference type="GO" id="GO:0033627">
    <property type="term" value="P:cell adhesion mediated by integrin"/>
    <property type="evidence" value="ECO:0007669"/>
    <property type="project" value="TreeGrafter"/>
</dbReference>
<feature type="transmembrane region" description="Helical" evidence="19">
    <location>
        <begin position="740"/>
        <end position="764"/>
    </location>
</feature>
<dbReference type="GO" id="GO:0005178">
    <property type="term" value="F:integrin binding"/>
    <property type="evidence" value="ECO:0007669"/>
    <property type="project" value="TreeGrafter"/>
</dbReference>
<dbReference type="InterPro" id="IPR036349">
    <property type="entry name" value="Integrin_bsu_tail_dom_sf"/>
</dbReference>
<evidence type="ECO:0000256" key="11">
    <source>
        <dbReference type="ARBA" id="ARBA00022889"/>
    </source>
</evidence>
<organism evidence="24">
    <name type="scientific">Culicoides sonorensis</name>
    <name type="common">Biting midge</name>
    <dbReference type="NCBI Taxonomy" id="179676"/>
    <lineage>
        <taxon>Eukaryota</taxon>
        <taxon>Metazoa</taxon>
        <taxon>Ecdysozoa</taxon>
        <taxon>Arthropoda</taxon>
        <taxon>Hexapoda</taxon>
        <taxon>Insecta</taxon>
        <taxon>Pterygota</taxon>
        <taxon>Neoptera</taxon>
        <taxon>Endopterygota</taxon>
        <taxon>Diptera</taxon>
        <taxon>Nematocera</taxon>
        <taxon>Chironomoidea</taxon>
        <taxon>Ceratopogonidae</taxon>
        <taxon>Ceratopogoninae</taxon>
        <taxon>Culicoides</taxon>
        <taxon>Monoculicoides</taxon>
    </lineage>
</organism>
<dbReference type="FunFam" id="2.10.25.10:FF:000098">
    <property type="entry name" value="Integrin beta"/>
    <property type="match status" value="1"/>
</dbReference>
<feature type="disulfide bond" evidence="17">
    <location>
        <begin position="585"/>
        <end position="617"/>
    </location>
</feature>
<dbReference type="SMART" id="SM01241">
    <property type="entry name" value="Integrin_b_cyt"/>
    <property type="match status" value="1"/>
</dbReference>
<keyword evidence="16" id="KW-0325">Glycoprotein</keyword>
<dbReference type="SMART" id="SM01242">
    <property type="entry name" value="Integrin_B_tail"/>
    <property type="match status" value="1"/>
</dbReference>
<feature type="disulfide bond" evidence="17">
    <location>
        <begin position="625"/>
        <end position="677"/>
    </location>
</feature>
<keyword evidence="3" id="KW-1003">Cell membrane</keyword>
<keyword evidence="15 17" id="KW-1015">Disulfide bond</keyword>
<evidence type="ECO:0000256" key="6">
    <source>
        <dbReference type="ARBA" id="ARBA00022723"/>
    </source>
</evidence>
<dbReference type="GO" id="GO:0007157">
    <property type="term" value="P:heterophilic cell-cell adhesion via plasma membrane cell adhesion molecules"/>
    <property type="evidence" value="ECO:0007669"/>
    <property type="project" value="UniProtKB-ARBA"/>
</dbReference>
<dbReference type="Gene3D" id="4.10.1240.30">
    <property type="match status" value="1"/>
</dbReference>
<feature type="disulfide bond" evidence="17">
    <location>
        <begin position="583"/>
        <end position="588"/>
    </location>
</feature>
<dbReference type="SUPFAM" id="SSF103575">
    <property type="entry name" value="Plexin repeat"/>
    <property type="match status" value="1"/>
</dbReference>
<dbReference type="Gene3D" id="1.20.5.100">
    <property type="entry name" value="Cytochrome c1, transmembrane anchor, C-terminal"/>
    <property type="match status" value="1"/>
</dbReference>
<dbReference type="OMA" id="SGNQNCT"/>
<evidence type="ECO:0000313" key="25">
    <source>
        <dbReference type="EMBL" id="SSX26383.1"/>
    </source>
</evidence>
<name>A0A336KMF2_CULSO</name>
<feature type="disulfide bond" evidence="17">
    <location>
        <begin position="208"/>
        <end position="214"/>
    </location>
</feature>
<evidence type="ECO:0000256" key="15">
    <source>
        <dbReference type="ARBA" id="ARBA00023157"/>
    </source>
</evidence>
<feature type="disulfide bond" evidence="17">
    <location>
        <begin position="540"/>
        <end position="575"/>
    </location>
</feature>
<evidence type="ECO:0000256" key="13">
    <source>
        <dbReference type="ARBA" id="ARBA00023037"/>
    </source>
</evidence>
<evidence type="ECO:0000256" key="3">
    <source>
        <dbReference type="ARBA" id="ARBA00022475"/>
    </source>
</evidence>
<keyword evidence="12 19" id="KW-1133">Transmembrane helix</keyword>
<dbReference type="GO" id="GO:0046872">
    <property type="term" value="F:metal ion binding"/>
    <property type="evidence" value="ECO:0007669"/>
    <property type="project" value="UniProtKB-KW"/>
</dbReference>
<evidence type="ECO:0000259" key="22">
    <source>
        <dbReference type="SMART" id="SM01241"/>
    </source>
</evidence>
<dbReference type="InterPro" id="IPR002369">
    <property type="entry name" value="Integrin_bsu_VWA"/>
</dbReference>
<evidence type="ECO:0000313" key="24">
    <source>
        <dbReference type="EMBL" id="SSX06026.1"/>
    </source>
</evidence>
<feature type="disulfide bond" evidence="17">
    <location>
        <begin position="659"/>
        <end position="736"/>
    </location>
</feature>
<keyword evidence="13 18" id="KW-0401">Integrin</keyword>
<evidence type="ECO:0000256" key="7">
    <source>
        <dbReference type="ARBA" id="ARBA00022729"/>
    </source>
</evidence>
<dbReference type="GO" id="GO:0007160">
    <property type="term" value="P:cell-matrix adhesion"/>
    <property type="evidence" value="ECO:0007669"/>
    <property type="project" value="TreeGrafter"/>
</dbReference>
<reference evidence="25" key="2">
    <citation type="submission" date="2018-07" db="EMBL/GenBank/DDBJ databases">
        <authorList>
            <person name="Quirk P.G."/>
            <person name="Krulwich T.A."/>
        </authorList>
    </citation>
    <scope>NUCLEOTIDE SEQUENCE</scope>
</reference>
<keyword evidence="7 20" id="KW-0732">Signal</keyword>
<keyword evidence="9" id="KW-0106">Calcium</keyword>
<dbReference type="GO" id="GO:0007229">
    <property type="term" value="P:integrin-mediated signaling pathway"/>
    <property type="evidence" value="ECO:0007669"/>
    <property type="project" value="UniProtKB-KW"/>
</dbReference>
<dbReference type="Pfam" id="PF18372">
    <property type="entry name" value="I-EGF_1"/>
    <property type="match status" value="1"/>
</dbReference>